<evidence type="ECO:0008006" key="3">
    <source>
        <dbReference type="Google" id="ProtNLM"/>
    </source>
</evidence>
<keyword evidence="2" id="KW-1185">Reference proteome</keyword>
<organism evidence="1 2">
    <name type="scientific">Billgrantia gudaonensis</name>
    <dbReference type="NCBI Taxonomy" id="376427"/>
    <lineage>
        <taxon>Bacteria</taxon>
        <taxon>Pseudomonadati</taxon>
        <taxon>Pseudomonadota</taxon>
        <taxon>Gammaproteobacteria</taxon>
        <taxon>Oceanospirillales</taxon>
        <taxon>Halomonadaceae</taxon>
        <taxon>Billgrantia</taxon>
    </lineage>
</organism>
<accession>A0A1G8WQC2</accession>
<name>A0A1G8WQC2_9GAMM</name>
<proteinExistence type="predicted"/>
<dbReference type="AlphaFoldDB" id="A0A1G8WQC2"/>
<dbReference type="EMBL" id="FNES01000008">
    <property type="protein sequence ID" value="SDJ80589.1"/>
    <property type="molecule type" value="Genomic_DNA"/>
</dbReference>
<dbReference type="RefSeq" id="WP_089686079.1">
    <property type="nucleotide sequence ID" value="NZ_FNES01000008.1"/>
</dbReference>
<gene>
    <name evidence="1" type="ORF">SAMN04487954_10882</name>
</gene>
<dbReference type="Proteomes" id="UP000198525">
    <property type="component" value="Unassembled WGS sequence"/>
</dbReference>
<evidence type="ECO:0000313" key="2">
    <source>
        <dbReference type="Proteomes" id="UP000198525"/>
    </source>
</evidence>
<evidence type="ECO:0000313" key="1">
    <source>
        <dbReference type="EMBL" id="SDJ80589.1"/>
    </source>
</evidence>
<reference evidence="1 2" key="1">
    <citation type="submission" date="2016-10" db="EMBL/GenBank/DDBJ databases">
        <authorList>
            <person name="de Groot N.N."/>
        </authorList>
    </citation>
    <scope>NUCLEOTIDE SEQUENCE [LARGE SCALE GENOMIC DNA]</scope>
    <source>
        <strain evidence="1 2">CGMCC 1.6133</strain>
    </source>
</reference>
<dbReference type="OrthoDB" id="6172933at2"/>
<sequence length="72" mass="7933">MPHLLRFSRELETRLERLSQRTGLSKAELIERCVILGLAELEAPLLLEGAAQPRLADAPTLDQVLRESGLGA</sequence>
<protein>
    <recommendedName>
        <fullName evidence="3">Ribbon-helix-helix protein, copG family</fullName>
    </recommendedName>
</protein>